<dbReference type="AlphaFoldDB" id="A0A931GB87"/>
<feature type="compositionally biased region" description="Basic and acidic residues" evidence="1">
    <location>
        <begin position="79"/>
        <end position="92"/>
    </location>
</feature>
<accession>A0A931GB87</accession>
<sequence length="92" mass="10661">MISAPKPEYREFTAEIGQTSAEFDAVKDRLPRLFLLKNELIFHTRRTELRWIESVLADLHSGAMDWSRESPAELSLTLEKPDEHPDPEEHTS</sequence>
<gene>
    <name evidence="2" type="ORF">IV500_13965</name>
</gene>
<evidence type="ECO:0000256" key="1">
    <source>
        <dbReference type="SAM" id="MobiDB-lite"/>
    </source>
</evidence>
<evidence type="ECO:0000313" key="3">
    <source>
        <dbReference type="Proteomes" id="UP000655366"/>
    </source>
</evidence>
<name>A0A931GB87_9MICC</name>
<organism evidence="2 3">
    <name type="scientific">Arthrobacter terrae</name>
    <dbReference type="NCBI Taxonomy" id="2935737"/>
    <lineage>
        <taxon>Bacteria</taxon>
        <taxon>Bacillati</taxon>
        <taxon>Actinomycetota</taxon>
        <taxon>Actinomycetes</taxon>
        <taxon>Micrococcales</taxon>
        <taxon>Micrococcaceae</taxon>
        <taxon>Arthrobacter</taxon>
    </lineage>
</organism>
<dbReference type="EMBL" id="JADNYM010000017">
    <property type="protein sequence ID" value="MBG0740487.1"/>
    <property type="molecule type" value="Genomic_DNA"/>
</dbReference>
<keyword evidence="3" id="KW-1185">Reference proteome</keyword>
<dbReference type="RefSeq" id="WP_196397410.1">
    <property type="nucleotide sequence ID" value="NZ_JADNYM010000017.1"/>
</dbReference>
<dbReference type="Proteomes" id="UP000655366">
    <property type="component" value="Unassembled WGS sequence"/>
</dbReference>
<feature type="region of interest" description="Disordered" evidence="1">
    <location>
        <begin position="70"/>
        <end position="92"/>
    </location>
</feature>
<protein>
    <submittedName>
        <fullName evidence="2">Uncharacterized protein</fullName>
    </submittedName>
</protein>
<proteinExistence type="predicted"/>
<evidence type="ECO:0000313" key="2">
    <source>
        <dbReference type="EMBL" id="MBG0740487.1"/>
    </source>
</evidence>
<comment type="caution">
    <text evidence="2">The sequence shown here is derived from an EMBL/GenBank/DDBJ whole genome shotgun (WGS) entry which is preliminary data.</text>
</comment>
<reference evidence="2 3" key="1">
    <citation type="submission" date="2020-11" db="EMBL/GenBank/DDBJ databases">
        <title>Arthrobacter antarcticus sp. nov., isolated from Antarctic Soil.</title>
        <authorList>
            <person name="Li J."/>
        </authorList>
    </citation>
    <scope>NUCLEOTIDE SEQUENCE [LARGE SCALE GENOMIC DNA]</scope>
    <source>
        <strain evidence="2 3">Z1-20</strain>
    </source>
</reference>